<organism evidence="1 2">
    <name type="scientific">Nitzschia inconspicua</name>
    <dbReference type="NCBI Taxonomy" id="303405"/>
    <lineage>
        <taxon>Eukaryota</taxon>
        <taxon>Sar</taxon>
        <taxon>Stramenopiles</taxon>
        <taxon>Ochrophyta</taxon>
        <taxon>Bacillariophyta</taxon>
        <taxon>Bacillariophyceae</taxon>
        <taxon>Bacillariophycidae</taxon>
        <taxon>Bacillariales</taxon>
        <taxon>Bacillariaceae</taxon>
        <taxon>Nitzschia</taxon>
    </lineage>
</organism>
<gene>
    <name evidence="1" type="ORF">IV203_028725</name>
</gene>
<protein>
    <submittedName>
        <fullName evidence="1">Uncharacterized protein</fullName>
    </submittedName>
</protein>
<keyword evidence="2" id="KW-1185">Reference proteome</keyword>
<evidence type="ECO:0000313" key="2">
    <source>
        <dbReference type="Proteomes" id="UP000693970"/>
    </source>
</evidence>
<dbReference type="AlphaFoldDB" id="A0A9K3Q0K1"/>
<name>A0A9K3Q0K1_9STRA</name>
<dbReference type="Proteomes" id="UP000693970">
    <property type="component" value="Unassembled WGS sequence"/>
</dbReference>
<accession>A0A9K3Q0K1</accession>
<dbReference type="EMBL" id="JAGRRH010000007">
    <property type="protein sequence ID" value="KAG7366055.1"/>
    <property type="molecule type" value="Genomic_DNA"/>
</dbReference>
<comment type="caution">
    <text evidence="1">The sequence shown here is derived from an EMBL/GenBank/DDBJ whole genome shotgun (WGS) entry which is preliminary data.</text>
</comment>
<sequence>MVLLFFFVRSSGESTGDLRKRVHPMQFPCCWIVHRQAAGWAESPLRRQSKFSCPPSFSGTRRKRRKEKNKNWFFVPSQALEEIDGSNDFGSGSELFSSHCQSNIAQRFIIILNNNIILEEHPISHYKQ</sequence>
<reference evidence="1" key="1">
    <citation type="journal article" date="2021" name="Sci. Rep.">
        <title>Diploid genomic architecture of Nitzschia inconspicua, an elite biomass production diatom.</title>
        <authorList>
            <person name="Oliver A."/>
            <person name="Podell S."/>
            <person name="Pinowska A."/>
            <person name="Traller J.C."/>
            <person name="Smith S.R."/>
            <person name="McClure R."/>
            <person name="Beliaev A."/>
            <person name="Bohutskyi P."/>
            <person name="Hill E.A."/>
            <person name="Rabines A."/>
            <person name="Zheng H."/>
            <person name="Allen L.Z."/>
            <person name="Kuo A."/>
            <person name="Grigoriev I.V."/>
            <person name="Allen A.E."/>
            <person name="Hazlebeck D."/>
            <person name="Allen E.E."/>
        </authorList>
    </citation>
    <scope>NUCLEOTIDE SEQUENCE</scope>
    <source>
        <strain evidence="1">Hildebrandi</strain>
    </source>
</reference>
<proteinExistence type="predicted"/>
<reference evidence="1" key="2">
    <citation type="submission" date="2021-04" db="EMBL/GenBank/DDBJ databases">
        <authorList>
            <person name="Podell S."/>
        </authorList>
    </citation>
    <scope>NUCLEOTIDE SEQUENCE</scope>
    <source>
        <strain evidence="1">Hildebrandi</strain>
    </source>
</reference>
<evidence type="ECO:0000313" key="1">
    <source>
        <dbReference type="EMBL" id="KAG7366055.1"/>
    </source>
</evidence>